<comment type="caution">
    <text evidence="2">The sequence shown here is derived from an EMBL/GenBank/DDBJ whole genome shotgun (WGS) entry which is preliminary data.</text>
</comment>
<sequence length="299" mass="33130">MNSNDSRWMDEMWPNTRNPSTQLNPLPFTESTARDSNRPLPILPSQHPSTTTLNPPNHHSTRRRIISTTPLFSPNVTIPNFPNPSDETLSTIRSAVTNPQPISLSRLRRQGLSNLLQLLHWSGFHKCNLSSLRFNTLPSHKSHRIAIVPLNPLSTPACPSRRSSYFDICLFDISESVSSSNPLITTSNRVTCAFPSSDACHRTTAFNSPCPPIPIKPPTVPSKPLFLSVTSKLTSSDLLHHHNEAIEPLADVVEGKNVTFSDKSPFSTVHNDTSISLALPVENDDRTYSFLVEHSTEGT</sequence>
<evidence type="ECO:0000256" key="1">
    <source>
        <dbReference type="SAM" id="MobiDB-lite"/>
    </source>
</evidence>
<dbReference type="EMBL" id="JARBJD010000092">
    <property type="protein sequence ID" value="KAK2953346.1"/>
    <property type="molecule type" value="Genomic_DNA"/>
</dbReference>
<name>A0ABQ9XLQ4_9EUKA</name>
<feature type="region of interest" description="Disordered" evidence="1">
    <location>
        <begin position="1"/>
        <end position="61"/>
    </location>
</feature>
<keyword evidence="3" id="KW-1185">Reference proteome</keyword>
<accession>A0ABQ9XLQ4</accession>
<dbReference type="Proteomes" id="UP001281761">
    <property type="component" value="Unassembled WGS sequence"/>
</dbReference>
<feature type="compositionally biased region" description="Polar residues" evidence="1">
    <location>
        <begin position="46"/>
        <end position="58"/>
    </location>
</feature>
<feature type="compositionally biased region" description="Polar residues" evidence="1">
    <location>
        <begin position="15"/>
        <end position="24"/>
    </location>
</feature>
<proteinExistence type="predicted"/>
<evidence type="ECO:0000313" key="3">
    <source>
        <dbReference type="Proteomes" id="UP001281761"/>
    </source>
</evidence>
<organism evidence="2 3">
    <name type="scientific">Blattamonas nauphoetae</name>
    <dbReference type="NCBI Taxonomy" id="2049346"/>
    <lineage>
        <taxon>Eukaryota</taxon>
        <taxon>Metamonada</taxon>
        <taxon>Preaxostyla</taxon>
        <taxon>Oxymonadida</taxon>
        <taxon>Blattamonas</taxon>
    </lineage>
</organism>
<reference evidence="2 3" key="1">
    <citation type="journal article" date="2022" name="bioRxiv">
        <title>Genomics of Preaxostyla Flagellates Illuminates Evolutionary Transitions and the Path Towards Mitochondrial Loss.</title>
        <authorList>
            <person name="Novak L.V.F."/>
            <person name="Treitli S.C."/>
            <person name="Pyrih J."/>
            <person name="Halakuc P."/>
            <person name="Pipaliya S.V."/>
            <person name="Vacek V."/>
            <person name="Brzon O."/>
            <person name="Soukal P."/>
            <person name="Eme L."/>
            <person name="Dacks J.B."/>
            <person name="Karnkowska A."/>
            <person name="Elias M."/>
            <person name="Hampl V."/>
        </authorList>
    </citation>
    <scope>NUCLEOTIDE SEQUENCE [LARGE SCALE GENOMIC DNA]</scope>
    <source>
        <strain evidence="2">NAU3</strain>
        <tissue evidence="2">Gut</tissue>
    </source>
</reference>
<protein>
    <submittedName>
        <fullName evidence="2">Uncharacterized protein</fullName>
    </submittedName>
</protein>
<evidence type="ECO:0000313" key="2">
    <source>
        <dbReference type="EMBL" id="KAK2953346.1"/>
    </source>
</evidence>
<gene>
    <name evidence="2" type="ORF">BLNAU_11631</name>
</gene>